<feature type="region of interest" description="Disordered" evidence="1">
    <location>
        <begin position="32"/>
        <end position="69"/>
    </location>
</feature>
<dbReference type="RefSeq" id="WP_086698273.1">
    <property type="nucleotide sequence ID" value="NZ_JAKKZF010000001.1"/>
</dbReference>
<comment type="caution">
    <text evidence="3">The sequence shown here is derived from an EMBL/GenBank/DDBJ whole genome shotgun (WGS) entry which is preliminary data.</text>
</comment>
<organism evidence="3 4">
    <name type="scientific">Streptomyces tricolor</name>
    <dbReference type="NCBI Taxonomy" id="68277"/>
    <lineage>
        <taxon>Bacteria</taxon>
        <taxon>Bacillati</taxon>
        <taxon>Actinomycetota</taxon>
        <taxon>Actinomycetes</taxon>
        <taxon>Kitasatosporales</taxon>
        <taxon>Streptomycetaceae</taxon>
        <taxon>Streptomyces</taxon>
        <taxon>Streptomyces violaceoruber group</taxon>
    </lineage>
</organism>
<feature type="signal peptide" evidence="2">
    <location>
        <begin position="1"/>
        <end position="19"/>
    </location>
</feature>
<accession>A0ABS9J835</accession>
<dbReference type="EMBL" id="JAKKZF010000001">
    <property type="protein sequence ID" value="MCG0061725.1"/>
    <property type="molecule type" value="Genomic_DNA"/>
</dbReference>
<evidence type="ECO:0008006" key="5">
    <source>
        <dbReference type="Google" id="ProtNLM"/>
    </source>
</evidence>
<keyword evidence="4" id="KW-1185">Reference proteome</keyword>
<protein>
    <recommendedName>
        <fullName evidence="5">Lipoprotein</fullName>
    </recommendedName>
</protein>
<keyword evidence="2" id="KW-0732">Signal</keyword>
<feature type="chain" id="PRO_5047449786" description="Lipoprotein" evidence="2">
    <location>
        <begin position="20"/>
        <end position="197"/>
    </location>
</feature>
<evidence type="ECO:0000313" key="4">
    <source>
        <dbReference type="Proteomes" id="UP001299012"/>
    </source>
</evidence>
<feature type="compositionally biased region" description="Low complexity" evidence="1">
    <location>
        <begin position="33"/>
        <end position="50"/>
    </location>
</feature>
<dbReference type="PROSITE" id="PS51257">
    <property type="entry name" value="PROKAR_LIPOPROTEIN"/>
    <property type="match status" value="1"/>
</dbReference>
<evidence type="ECO:0000313" key="3">
    <source>
        <dbReference type="EMBL" id="MCG0061725.1"/>
    </source>
</evidence>
<evidence type="ECO:0000256" key="2">
    <source>
        <dbReference type="SAM" id="SignalP"/>
    </source>
</evidence>
<dbReference type="Proteomes" id="UP001299012">
    <property type="component" value="Unassembled WGS sequence"/>
</dbReference>
<evidence type="ECO:0000256" key="1">
    <source>
        <dbReference type="SAM" id="MobiDB-lite"/>
    </source>
</evidence>
<proteinExistence type="predicted"/>
<gene>
    <name evidence="3" type="ORF">L0F81_00225</name>
</gene>
<name>A0ABS9J835_9ACTN</name>
<sequence length="197" mass="20547">MRARTAACAALLIAATATACSSGSTDQKAATKPAVKASSTPTAAASAKTAGSPLRLGAGHHWSDTDLDGSHISGTTTVLSYSQPAPGVHLEQALSDFPHPEWAIIEVKVCADRTSSNVQVSQTPWKLGFPDDTQLQVPGISGAGIPKPEYPIEGTLVQPGRCLRGKITLSVEKGTRPNEIIYAVQGRDPIIWTVPKA</sequence>
<reference evidence="3 4" key="1">
    <citation type="submission" date="2022-01" db="EMBL/GenBank/DDBJ databases">
        <title>Draft Genome Sequences of Seven Type Strains of the Genus Streptomyces.</title>
        <authorList>
            <person name="Aziz S."/>
            <person name="Coretto E."/>
            <person name="Chronakova A."/>
            <person name="Sproer C."/>
            <person name="Huber K."/>
            <person name="Nouioui I."/>
            <person name="Gross H."/>
        </authorList>
    </citation>
    <scope>NUCLEOTIDE SEQUENCE [LARGE SCALE GENOMIC DNA]</scope>
    <source>
        <strain evidence="3 4">DSM 41685</strain>
    </source>
</reference>